<dbReference type="PANTHER" id="PTHR30455:SF2">
    <property type="entry name" value="TRANSCRIPTIONAL REPRESSOR NRDR"/>
    <property type="match status" value="1"/>
</dbReference>
<dbReference type="PROSITE" id="PS51161">
    <property type="entry name" value="ATP_CONE"/>
    <property type="match status" value="1"/>
</dbReference>
<dbReference type="NCBIfam" id="TIGR00244">
    <property type="entry name" value="transcriptional regulator NrdR"/>
    <property type="match status" value="1"/>
</dbReference>
<reference evidence="8" key="1">
    <citation type="submission" date="2019-08" db="EMBL/GenBank/DDBJ databases">
        <authorList>
            <person name="Kucharzyk K."/>
            <person name="Murdoch R.W."/>
            <person name="Higgins S."/>
            <person name="Loffler F."/>
        </authorList>
    </citation>
    <scope>NUCLEOTIDE SEQUENCE</scope>
</reference>
<evidence type="ECO:0000256" key="3">
    <source>
        <dbReference type="ARBA" id="ARBA00022840"/>
    </source>
</evidence>
<dbReference type="InterPro" id="IPR003796">
    <property type="entry name" value="RNR_NrdR-like"/>
</dbReference>
<proteinExistence type="inferred from homology"/>
<keyword evidence="4" id="KW-0805">Transcription regulation</keyword>
<evidence type="ECO:0000259" key="7">
    <source>
        <dbReference type="PROSITE" id="PS51161"/>
    </source>
</evidence>
<protein>
    <submittedName>
        <fullName evidence="8">Transcriptional repressor NrdR</fullName>
    </submittedName>
</protein>
<comment type="caution">
    <text evidence="8">The sequence shown here is derived from an EMBL/GenBank/DDBJ whole genome shotgun (WGS) entry which is preliminary data.</text>
</comment>
<keyword evidence="3" id="KW-0067">ATP-binding</keyword>
<evidence type="ECO:0000256" key="1">
    <source>
        <dbReference type="ARBA" id="ARBA00022491"/>
    </source>
</evidence>
<evidence type="ECO:0000313" key="8">
    <source>
        <dbReference type="EMBL" id="MPM31473.1"/>
    </source>
</evidence>
<dbReference type="EMBL" id="VSSQ01006083">
    <property type="protein sequence ID" value="MPM31473.1"/>
    <property type="molecule type" value="Genomic_DNA"/>
</dbReference>
<keyword evidence="6" id="KW-0804">Transcription</keyword>
<dbReference type="Pfam" id="PF22811">
    <property type="entry name" value="Zn_ribbon_NrdR"/>
    <property type="match status" value="1"/>
</dbReference>
<feature type="domain" description="ATP-cone" evidence="7">
    <location>
        <begin position="49"/>
        <end position="139"/>
    </location>
</feature>
<sequence>MRCPACGFQDDKVIDSRVVREGFGVRRRRECLNCAHRFTTYESIIQVELKVVKRNDEREDFDQDKLRRGIENACYKRPIDPEDINRLIDDVSQSIQRDFDREVASSEIGARVMAGLKELDQVAYVRFASVYRKFQDVEAFIDEIRSLK</sequence>
<dbReference type="GO" id="GO:0008270">
    <property type="term" value="F:zinc ion binding"/>
    <property type="evidence" value="ECO:0007669"/>
    <property type="project" value="InterPro"/>
</dbReference>
<dbReference type="GO" id="GO:0005524">
    <property type="term" value="F:ATP binding"/>
    <property type="evidence" value="ECO:0007669"/>
    <property type="project" value="UniProtKB-KW"/>
</dbReference>
<keyword evidence="1" id="KW-0678">Repressor</keyword>
<dbReference type="GO" id="GO:0003677">
    <property type="term" value="F:DNA binding"/>
    <property type="evidence" value="ECO:0007669"/>
    <property type="project" value="UniProtKB-KW"/>
</dbReference>
<accession>A0A644YYC7</accession>
<organism evidence="8">
    <name type="scientific">bioreactor metagenome</name>
    <dbReference type="NCBI Taxonomy" id="1076179"/>
    <lineage>
        <taxon>unclassified sequences</taxon>
        <taxon>metagenomes</taxon>
        <taxon>ecological metagenomes</taxon>
    </lineage>
</organism>
<keyword evidence="2" id="KW-0547">Nucleotide-binding</keyword>
<evidence type="ECO:0000256" key="4">
    <source>
        <dbReference type="ARBA" id="ARBA00023015"/>
    </source>
</evidence>
<dbReference type="Pfam" id="PF03477">
    <property type="entry name" value="ATP-cone"/>
    <property type="match status" value="1"/>
</dbReference>
<gene>
    <name evidence="8" type="primary">nrdR_12</name>
    <name evidence="8" type="ORF">SDC9_78028</name>
</gene>
<dbReference type="PANTHER" id="PTHR30455">
    <property type="entry name" value="TRANSCRIPTIONAL REPRESSOR NRDR"/>
    <property type="match status" value="1"/>
</dbReference>
<dbReference type="InterPro" id="IPR055173">
    <property type="entry name" value="NrdR-like_N"/>
</dbReference>
<dbReference type="GO" id="GO:0045892">
    <property type="term" value="P:negative regulation of DNA-templated transcription"/>
    <property type="evidence" value="ECO:0007669"/>
    <property type="project" value="InterPro"/>
</dbReference>
<dbReference type="InterPro" id="IPR005144">
    <property type="entry name" value="ATP-cone_dom"/>
</dbReference>
<dbReference type="AlphaFoldDB" id="A0A644YYC7"/>
<evidence type="ECO:0000256" key="5">
    <source>
        <dbReference type="ARBA" id="ARBA00023125"/>
    </source>
</evidence>
<dbReference type="HAMAP" id="MF_00440">
    <property type="entry name" value="NrdR"/>
    <property type="match status" value="1"/>
</dbReference>
<evidence type="ECO:0000256" key="6">
    <source>
        <dbReference type="ARBA" id="ARBA00023163"/>
    </source>
</evidence>
<keyword evidence="5" id="KW-0238">DNA-binding</keyword>
<evidence type="ECO:0000256" key="2">
    <source>
        <dbReference type="ARBA" id="ARBA00022741"/>
    </source>
</evidence>
<name>A0A644YYC7_9ZZZZ</name>